<accession>A0A517NHD7</accession>
<dbReference type="AlphaFoldDB" id="A0A517NHD7"/>
<keyword evidence="2" id="KW-1185">Reference proteome</keyword>
<dbReference type="InterPro" id="IPR036278">
    <property type="entry name" value="Sialidase_sf"/>
</dbReference>
<name>A0A517NHD7_9BACT</name>
<dbReference type="InterPro" id="IPR052025">
    <property type="entry name" value="Xyloglucanase_GH74"/>
</dbReference>
<evidence type="ECO:0000313" key="2">
    <source>
        <dbReference type="Proteomes" id="UP000318538"/>
    </source>
</evidence>
<gene>
    <name evidence="1" type="primary">hcf136_1</name>
    <name evidence="1" type="ORF">K227x_49640</name>
</gene>
<protein>
    <submittedName>
        <fullName evidence="1">Ycf48-like protein</fullName>
    </submittedName>
</protein>
<dbReference type="PANTHER" id="PTHR43739">
    <property type="entry name" value="XYLOGLUCANASE (EUROFUNG)"/>
    <property type="match status" value="1"/>
</dbReference>
<reference evidence="1 2" key="1">
    <citation type="submission" date="2019-02" db="EMBL/GenBank/DDBJ databases">
        <title>Deep-cultivation of Planctomycetes and their phenomic and genomic characterization uncovers novel biology.</title>
        <authorList>
            <person name="Wiegand S."/>
            <person name="Jogler M."/>
            <person name="Boedeker C."/>
            <person name="Pinto D."/>
            <person name="Vollmers J."/>
            <person name="Rivas-Marin E."/>
            <person name="Kohn T."/>
            <person name="Peeters S.H."/>
            <person name="Heuer A."/>
            <person name="Rast P."/>
            <person name="Oberbeckmann S."/>
            <person name="Bunk B."/>
            <person name="Jeske O."/>
            <person name="Meyerdierks A."/>
            <person name="Storesund J.E."/>
            <person name="Kallscheuer N."/>
            <person name="Luecker S."/>
            <person name="Lage O.M."/>
            <person name="Pohl T."/>
            <person name="Merkel B.J."/>
            <person name="Hornburger P."/>
            <person name="Mueller R.-W."/>
            <person name="Bruemmer F."/>
            <person name="Labrenz M."/>
            <person name="Spormann A.M."/>
            <person name="Op den Camp H."/>
            <person name="Overmann J."/>
            <person name="Amann R."/>
            <person name="Jetten M.S.M."/>
            <person name="Mascher T."/>
            <person name="Medema M.H."/>
            <person name="Devos D.P."/>
            <person name="Kaster A.-K."/>
            <person name="Ovreas L."/>
            <person name="Rohde M."/>
            <person name="Galperin M.Y."/>
            <person name="Jogler C."/>
        </authorList>
    </citation>
    <scope>NUCLEOTIDE SEQUENCE [LARGE SCALE GENOMIC DNA]</scope>
    <source>
        <strain evidence="1 2">K22_7</strain>
    </source>
</reference>
<dbReference type="InterPro" id="IPR015943">
    <property type="entry name" value="WD40/YVTN_repeat-like_dom_sf"/>
</dbReference>
<dbReference type="PANTHER" id="PTHR43739:SF5">
    <property type="entry name" value="EXO-ALPHA-SIALIDASE"/>
    <property type="match status" value="1"/>
</dbReference>
<dbReference type="EMBL" id="CP036525">
    <property type="protein sequence ID" value="QDT06554.1"/>
    <property type="molecule type" value="Genomic_DNA"/>
</dbReference>
<sequence>MPSVACSESLWVPFGPGGGGWIEDVVAHPIDPQEVWAMTDLSGLFRSRDAGVTWRKMSADVERGVLARKQIVSHNRQFAIDPQAPQHMYWGTCGMIWASHNGGVEWVPVWGNPPSVGDDRTPGIGHAMDVAPDGTVYALDSASVLRVSRDHGTSWSELTSPPIAENSTDTPAFPIAISGRTLCVACRPSKGLAVSHDGGVTWTLTLKSRIILNARAVSKDASGSTVLFALDSNGNLHRSGDNAATFEIVKTSAHRWRLGQRFAGGLAVSGEGKVMLWASGDLSVSHDWGDSWTKRSIDQNWDRGSYPGMNRYASPEGKCSAATVTADGKTWLTCDSSLMCRSTDDGLSWTGCTTGLQVLCYFQGPAVSPHDPQQAMVAALDQGVFKTNDGGATWKPLRIQSEWWDSDWQNHDGSVVKAHPSKPGTWFAVIHGHGGTRHPRLHRSDDGGENWQLVLDLKERFGGQWGRWLDDTEMGDLCFDPSNPDVMHLCNYQLGVFKSTDGGATWQQTLSTKNALSLMTSPSGQHVYLQCLKRTGLYASHDRGESWQVAHAADGIDGMAHHPHDESTLFVSDGQHENYWSHEGRRPAKLLRSTDAGQNWTELAALDSGPLYIDPIKPEIMLMSTLHGGRGILRSTDSGQTWHDFHHDAPSYTARGFTYGGKPGSVIYHMFGNQALTETLYRSIGF</sequence>
<dbReference type="SUPFAM" id="SSF50939">
    <property type="entry name" value="Sialidases"/>
    <property type="match status" value="1"/>
</dbReference>
<dbReference type="GO" id="GO:0010411">
    <property type="term" value="P:xyloglucan metabolic process"/>
    <property type="evidence" value="ECO:0007669"/>
    <property type="project" value="TreeGrafter"/>
</dbReference>
<proteinExistence type="predicted"/>
<dbReference type="SUPFAM" id="SSF110296">
    <property type="entry name" value="Oligoxyloglucan reducing end-specific cellobiohydrolase"/>
    <property type="match status" value="2"/>
</dbReference>
<evidence type="ECO:0000313" key="1">
    <source>
        <dbReference type="EMBL" id="QDT06554.1"/>
    </source>
</evidence>
<dbReference type="KEGG" id="rlc:K227x_49640"/>
<dbReference type="Gene3D" id="2.130.10.10">
    <property type="entry name" value="YVTN repeat-like/Quinoprotein amine dehydrogenase"/>
    <property type="match status" value="2"/>
</dbReference>
<dbReference type="CDD" id="cd15482">
    <property type="entry name" value="Sialidase_non-viral"/>
    <property type="match status" value="2"/>
</dbReference>
<dbReference type="Proteomes" id="UP000318538">
    <property type="component" value="Chromosome"/>
</dbReference>
<organism evidence="1 2">
    <name type="scientific">Rubripirellula lacrimiformis</name>
    <dbReference type="NCBI Taxonomy" id="1930273"/>
    <lineage>
        <taxon>Bacteria</taxon>
        <taxon>Pseudomonadati</taxon>
        <taxon>Planctomycetota</taxon>
        <taxon>Planctomycetia</taxon>
        <taxon>Pirellulales</taxon>
        <taxon>Pirellulaceae</taxon>
        <taxon>Rubripirellula</taxon>
    </lineage>
</organism>